<accession>A0ABT1KF96</accession>
<organism evidence="2 3">
    <name type="scientific">Nonomuraea roseoviolacea subsp. carminata</name>
    <dbReference type="NCBI Taxonomy" id="160689"/>
    <lineage>
        <taxon>Bacteria</taxon>
        <taxon>Bacillati</taxon>
        <taxon>Actinomycetota</taxon>
        <taxon>Actinomycetes</taxon>
        <taxon>Streptosporangiales</taxon>
        <taxon>Streptosporangiaceae</taxon>
        <taxon>Nonomuraea</taxon>
    </lineage>
</organism>
<sequence>METRRLTRDDFRALWLRRRRAFHLELRDSYGVEDEEGPFRRWLLGEPDDYQWHQSWLSFARRSTRRGTAIQRARIVTEPLSDYIKWAMTIDPQNIEAGEDIRYLPRHQAADIHLPGEDYWLLDEDTLVLSLFMPDGSSGGFAQIADPGLLQQCRAVRDQVWARAIPYAQYVA</sequence>
<name>A0ABT1KF96_9ACTN</name>
<dbReference type="RefSeq" id="WP_253780400.1">
    <property type="nucleotide sequence ID" value="NZ_BAAAVE010000033.1"/>
</dbReference>
<dbReference type="Proteomes" id="UP001320766">
    <property type="component" value="Unassembled WGS sequence"/>
</dbReference>
<evidence type="ECO:0000313" key="2">
    <source>
        <dbReference type="EMBL" id="MCP2352698.1"/>
    </source>
</evidence>
<proteinExistence type="predicted"/>
<evidence type="ECO:0000259" key="1">
    <source>
        <dbReference type="Pfam" id="PF21806"/>
    </source>
</evidence>
<gene>
    <name evidence="2" type="ORF">HD595_008820</name>
</gene>
<feature type="domain" description="DUF6879" evidence="1">
    <location>
        <begin position="10"/>
        <end position="172"/>
    </location>
</feature>
<dbReference type="Pfam" id="PF21806">
    <property type="entry name" value="DUF6879"/>
    <property type="match status" value="1"/>
</dbReference>
<dbReference type="EMBL" id="JAMZEC010000001">
    <property type="protein sequence ID" value="MCP2352698.1"/>
    <property type="molecule type" value="Genomic_DNA"/>
</dbReference>
<comment type="caution">
    <text evidence="2">The sequence shown here is derived from an EMBL/GenBank/DDBJ whole genome shotgun (WGS) entry which is preliminary data.</text>
</comment>
<protein>
    <recommendedName>
        <fullName evidence="1">DUF6879 domain-containing protein</fullName>
    </recommendedName>
</protein>
<keyword evidence="3" id="KW-1185">Reference proteome</keyword>
<dbReference type="InterPro" id="IPR049244">
    <property type="entry name" value="DUF6879"/>
</dbReference>
<reference evidence="2 3" key="1">
    <citation type="submission" date="2022-06" db="EMBL/GenBank/DDBJ databases">
        <title>Sequencing the genomes of 1000 actinobacteria strains.</title>
        <authorList>
            <person name="Klenk H.-P."/>
        </authorList>
    </citation>
    <scope>NUCLEOTIDE SEQUENCE [LARGE SCALE GENOMIC DNA]</scope>
    <source>
        <strain evidence="2 3">DSM 44170</strain>
    </source>
</reference>
<evidence type="ECO:0000313" key="3">
    <source>
        <dbReference type="Proteomes" id="UP001320766"/>
    </source>
</evidence>